<feature type="domain" description="HTH lysR-type" evidence="6">
    <location>
        <begin position="3"/>
        <end position="59"/>
    </location>
</feature>
<dbReference type="PANTHER" id="PTHR30346">
    <property type="entry name" value="TRANSCRIPTIONAL DUAL REGULATOR HCAR-RELATED"/>
    <property type="match status" value="1"/>
</dbReference>
<protein>
    <submittedName>
        <fullName evidence="7">LysR family transcriptional regulator</fullName>
    </submittedName>
</protein>
<evidence type="ECO:0000256" key="5">
    <source>
        <dbReference type="SAM" id="MobiDB-lite"/>
    </source>
</evidence>
<dbReference type="InterPro" id="IPR005119">
    <property type="entry name" value="LysR_subst-bd"/>
</dbReference>
<name>A0A919EGD8_9ACTN</name>
<evidence type="ECO:0000256" key="2">
    <source>
        <dbReference type="ARBA" id="ARBA00023015"/>
    </source>
</evidence>
<comment type="caution">
    <text evidence="7">The sequence shown here is derived from an EMBL/GenBank/DDBJ whole genome shotgun (WGS) entry which is preliminary data.</text>
</comment>
<dbReference type="GO" id="GO:0003700">
    <property type="term" value="F:DNA-binding transcription factor activity"/>
    <property type="evidence" value="ECO:0007669"/>
    <property type="project" value="InterPro"/>
</dbReference>
<dbReference type="Gene3D" id="3.40.190.10">
    <property type="entry name" value="Periplasmic binding protein-like II"/>
    <property type="match status" value="2"/>
</dbReference>
<dbReference type="Pfam" id="PF00126">
    <property type="entry name" value="HTH_1"/>
    <property type="match status" value="1"/>
</dbReference>
<dbReference type="InterPro" id="IPR036390">
    <property type="entry name" value="WH_DNA-bd_sf"/>
</dbReference>
<sequence length="347" mass="38029">MDLDLALVRAFVTTAETLHFGRAAERLGTSQQALSKRIARLESLFGTRLIERDRGVRGTRLTEAGERFEPAAREALAAGERAVAAALGAGQAVRIDVWGHLYAPLRTVAQATEAVEPLGTVQWEPGPARDWPSAAQALLRGDTDLGLGRVHPLPDGTDAGLAHRLVRLEPVDAVVGTSHPLAGADELRPADLRDSVLWCPAELTRLDFLRRFADEFGITRRQDGPNLGLDHLVRHLRTDPACFTLFPADAPLPGDAGLRSVPLVAPTPLYAWSLVWRESHRHPLLDGLLRGFTEAGRTRRWLDYAPGRDWLPDTDHTKLTLLAPAEKRGNQRGNQRGNPPREAVGRQ</sequence>
<dbReference type="InterPro" id="IPR036388">
    <property type="entry name" value="WH-like_DNA-bd_sf"/>
</dbReference>
<dbReference type="EMBL" id="BNBD01000023">
    <property type="protein sequence ID" value="GHF72899.1"/>
    <property type="molecule type" value="Genomic_DNA"/>
</dbReference>
<keyword evidence="4" id="KW-0804">Transcription</keyword>
<evidence type="ECO:0000256" key="4">
    <source>
        <dbReference type="ARBA" id="ARBA00023163"/>
    </source>
</evidence>
<dbReference type="RefSeq" id="WP_190133163.1">
    <property type="nucleotide sequence ID" value="NZ_BNBD01000023.1"/>
</dbReference>
<evidence type="ECO:0000313" key="8">
    <source>
        <dbReference type="Proteomes" id="UP000638313"/>
    </source>
</evidence>
<evidence type="ECO:0000259" key="6">
    <source>
        <dbReference type="PROSITE" id="PS50931"/>
    </source>
</evidence>
<dbReference type="SUPFAM" id="SSF53850">
    <property type="entry name" value="Periplasmic binding protein-like II"/>
    <property type="match status" value="1"/>
</dbReference>
<dbReference type="InterPro" id="IPR000847">
    <property type="entry name" value="LysR_HTH_N"/>
</dbReference>
<dbReference type="GO" id="GO:0003677">
    <property type="term" value="F:DNA binding"/>
    <property type="evidence" value="ECO:0007669"/>
    <property type="project" value="UniProtKB-KW"/>
</dbReference>
<keyword evidence="2" id="KW-0805">Transcription regulation</keyword>
<dbReference type="GO" id="GO:0032993">
    <property type="term" value="C:protein-DNA complex"/>
    <property type="evidence" value="ECO:0007669"/>
    <property type="project" value="TreeGrafter"/>
</dbReference>
<proteinExistence type="inferred from homology"/>
<evidence type="ECO:0000256" key="1">
    <source>
        <dbReference type="ARBA" id="ARBA00009437"/>
    </source>
</evidence>
<comment type="similarity">
    <text evidence="1">Belongs to the LysR transcriptional regulatory family.</text>
</comment>
<dbReference type="Proteomes" id="UP000638313">
    <property type="component" value="Unassembled WGS sequence"/>
</dbReference>
<feature type="region of interest" description="Disordered" evidence="5">
    <location>
        <begin position="324"/>
        <end position="347"/>
    </location>
</feature>
<dbReference type="SUPFAM" id="SSF46785">
    <property type="entry name" value="Winged helix' DNA-binding domain"/>
    <property type="match status" value="1"/>
</dbReference>
<dbReference type="AlphaFoldDB" id="A0A919EGD8"/>
<accession>A0A919EGD8</accession>
<reference evidence="7" key="1">
    <citation type="journal article" date="2014" name="Int. J. Syst. Evol. Microbiol.">
        <title>Complete genome sequence of Corynebacterium casei LMG S-19264T (=DSM 44701T), isolated from a smear-ripened cheese.</title>
        <authorList>
            <consortium name="US DOE Joint Genome Institute (JGI-PGF)"/>
            <person name="Walter F."/>
            <person name="Albersmeier A."/>
            <person name="Kalinowski J."/>
            <person name="Ruckert C."/>
        </authorList>
    </citation>
    <scope>NUCLEOTIDE SEQUENCE</scope>
    <source>
        <strain evidence="7">JCM 4059</strain>
    </source>
</reference>
<keyword evidence="3" id="KW-0238">DNA-binding</keyword>
<evidence type="ECO:0000313" key="7">
    <source>
        <dbReference type="EMBL" id="GHF72899.1"/>
    </source>
</evidence>
<dbReference type="PROSITE" id="PS50931">
    <property type="entry name" value="HTH_LYSR"/>
    <property type="match status" value="1"/>
</dbReference>
<dbReference type="PANTHER" id="PTHR30346:SF0">
    <property type="entry name" value="HCA OPERON TRANSCRIPTIONAL ACTIVATOR HCAR"/>
    <property type="match status" value="1"/>
</dbReference>
<dbReference type="Pfam" id="PF03466">
    <property type="entry name" value="LysR_substrate"/>
    <property type="match status" value="1"/>
</dbReference>
<evidence type="ECO:0000256" key="3">
    <source>
        <dbReference type="ARBA" id="ARBA00023125"/>
    </source>
</evidence>
<organism evidence="7 8">
    <name type="scientific">Streptomyces mashuensis</name>
    <dbReference type="NCBI Taxonomy" id="33904"/>
    <lineage>
        <taxon>Bacteria</taxon>
        <taxon>Bacillati</taxon>
        <taxon>Actinomycetota</taxon>
        <taxon>Actinomycetes</taxon>
        <taxon>Kitasatosporales</taxon>
        <taxon>Streptomycetaceae</taxon>
        <taxon>Streptomyces</taxon>
    </lineage>
</organism>
<keyword evidence="8" id="KW-1185">Reference proteome</keyword>
<gene>
    <name evidence="7" type="ORF">GCM10010218_62620</name>
</gene>
<reference evidence="7" key="2">
    <citation type="submission" date="2020-09" db="EMBL/GenBank/DDBJ databases">
        <authorList>
            <person name="Sun Q."/>
            <person name="Ohkuma M."/>
        </authorList>
    </citation>
    <scope>NUCLEOTIDE SEQUENCE</scope>
    <source>
        <strain evidence="7">JCM 4059</strain>
    </source>
</reference>
<dbReference type="Gene3D" id="1.10.10.10">
    <property type="entry name" value="Winged helix-like DNA-binding domain superfamily/Winged helix DNA-binding domain"/>
    <property type="match status" value="1"/>
</dbReference>
<dbReference type="PRINTS" id="PR00039">
    <property type="entry name" value="HTHLYSR"/>
</dbReference>